<dbReference type="InterPro" id="IPR024517">
    <property type="entry name" value="Glycogen_phosphorylase_DUF3417"/>
</dbReference>
<dbReference type="EMBL" id="DRKP01000092">
    <property type="protein sequence ID" value="HEB96365.1"/>
    <property type="molecule type" value="Genomic_DNA"/>
</dbReference>
<comment type="caution">
    <text evidence="2">The sequence shown here is derived from an EMBL/GenBank/DDBJ whole genome shotgun (WGS) entry which is preliminary data.</text>
</comment>
<feature type="domain" description="DUF3417" evidence="1">
    <location>
        <begin position="12"/>
        <end position="119"/>
    </location>
</feature>
<dbReference type="Pfam" id="PF11897">
    <property type="entry name" value="DUF3417"/>
    <property type="match status" value="1"/>
</dbReference>
<accession>A0A831W8Y9</accession>
<proteinExistence type="predicted"/>
<dbReference type="Proteomes" id="UP000886251">
    <property type="component" value="Unassembled WGS sequence"/>
</dbReference>
<dbReference type="PANTHER" id="PTHR42655:SF1">
    <property type="entry name" value="GLYCOGEN PHOSPHORYLASE"/>
    <property type="match status" value="1"/>
</dbReference>
<sequence>MALSPCYLLPQMPPGLEALADLALNMRWCWNHASDALWARLDPKLWQQTHNPWLILQSVSGQRLQRLAADAEFTRHLDGLMEQQRHALREPGWFRQQTPDRQPGCVAYFSMEFGLTEVLPLYSGGLGILAGDCLKTASDLDVPLVGISLLYQQGYFRQVLDSH</sequence>
<dbReference type="SUPFAM" id="SSF53756">
    <property type="entry name" value="UDP-Glycosyltransferase/glycogen phosphorylase"/>
    <property type="match status" value="1"/>
</dbReference>
<reference evidence="2" key="1">
    <citation type="journal article" date="2020" name="mSystems">
        <title>Genome- and Community-Level Interaction Insights into Carbon Utilization and Element Cycling Functions of Hydrothermarchaeota in Hydrothermal Sediment.</title>
        <authorList>
            <person name="Zhou Z."/>
            <person name="Liu Y."/>
            <person name="Xu W."/>
            <person name="Pan J."/>
            <person name="Luo Z.H."/>
            <person name="Li M."/>
        </authorList>
    </citation>
    <scope>NUCLEOTIDE SEQUENCE [LARGE SCALE GENOMIC DNA]</scope>
    <source>
        <strain evidence="2">HyVt-443</strain>
    </source>
</reference>
<evidence type="ECO:0000313" key="2">
    <source>
        <dbReference type="EMBL" id="HEB96365.1"/>
    </source>
</evidence>
<name>A0A831W8Y9_9GAMM</name>
<dbReference type="AlphaFoldDB" id="A0A831W8Y9"/>
<dbReference type="InterPro" id="IPR052182">
    <property type="entry name" value="Glycogen/Maltodextrin_Phosph"/>
</dbReference>
<feature type="non-terminal residue" evidence="2">
    <location>
        <position position="163"/>
    </location>
</feature>
<dbReference type="PANTHER" id="PTHR42655">
    <property type="entry name" value="GLYCOGEN PHOSPHORYLASE"/>
    <property type="match status" value="1"/>
</dbReference>
<protein>
    <submittedName>
        <fullName evidence="2">DUF3417 domain-containing protein</fullName>
    </submittedName>
</protein>
<organism evidence="2">
    <name type="scientific">Sedimenticola thiotaurini</name>
    <dbReference type="NCBI Taxonomy" id="1543721"/>
    <lineage>
        <taxon>Bacteria</taxon>
        <taxon>Pseudomonadati</taxon>
        <taxon>Pseudomonadota</taxon>
        <taxon>Gammaproteobacteria</taxon>
        <taxon>Chromatiales</taxon>
        <taxon>Sedimenticolaceae</taxon>
        <taxon>Sedimenticola</taxon>
    </lineage>
</organism>
<dbReference type="Gene3D" id="3.40.50.2000">
    <property type="entry name" value="Glycogen Phosphorylase B"/>
    <property type="match status" value="1"/>
</dbReference>
<gene>
    <name evidence="2" type="ORF">ENI96_08030</name>
</gene>
<evidence type="ECO:0000259" key="1">
    <source>
        <dbReference type="Pfam" id="PF11897"/>
    </source>
</evidence>